<gene>
    <name evidence="2" type="ORF">SSM2_125</name>
</gene>
<dbReference type="RefSeq" id="YP_004322281.1">
    <property type="nucleotide sequence ID" value="NC_015279.1"/>
</dbReference>
<dbReference type="EMBL" id="GU071095">
    <property type="protein sequence ID" value="ADO97467.1"/>
    <property type="molecule type" value="Genomic_DNA"/>
</dbReference>
<organism evidence="2 3">
    <name type="scientific">Synechococcus phage S-SM2</name>
    <dbReference type="NCBI Taxonomy" id="444860"/>
    <lineage>
        <taxon>Viruses</taxon>
        <taxon>Duplodnaviria</taxon>
        <taxon>Heunggongvirae</taxon>
        <taxon>Uroviricota</taxon>
        <taxon>Caudoviricetes</taxon>
        <taxon>Pantevenvirales</taxon>
        <taxon>Kyanoviridae</taxon>
        <taxon>Nilusvirus</taxon>
        <taxon>Nilusvirus ssm2</taxon>
    </lineage>
</organism>
<accession>E3SJ19</accession>
<dbReference type="Gene3D" id="2.30.30.100">
    <property type="match status" value="1"/>
</dbReference>
<evidence type="ECO:0000259" key="1">
    <source>
        <dbReference type="Pfam" id="PF16243"/>
    </source>
</evidence>
<proteinExistence type="predicted"/>
<protein>
    <submittedName>
        <fullName evidence="2">Methylamine utilization protein</fullName>
    </submittedName>
</protein>
<reference evidence="2 3" key="1">
    <citation type="journal article" date="2010" name="Environ. Microbiol.">
        <title>Genomic analysis of oceanic cyanobacterial myoviruses compared with T4-like myoviruses from diverse hosts and environments.</title>
        <authorList>
            <person name="Sullivan M.B."/>
            <person name="Huang K.H."/>
            <person name="Ignacio-Espinoza J.C."/>
            <person name="Berlin A.M."/>
            <person name="Kelly L."/>
            <person name="Weigele P.R."/>
            <person name="DeFrancesco A.S."/>
            <person name="Kern S.E."/>
            <person name="Thompson L.R."/>
            <person name="Young S."/>
            <person name="Yandava C."/>
            <person name="Fu R."/>
            <person name="Krastins B."/>
            <person name="Chase M."/>
            <person name="Sarracino D."/>
            <person name="Osburne M.S."/>
            <person name="Henn M.R."/>
            <person name="Chisholm S.W."/>
        </authorList>
    </citation>
    <scope>NUCLEOTIDE SEQUENCE [LARGE SCALE GENOMIC DNA]</scope>
    <source>
        <strain evidence="2">8017-1</strain>
    </source>
</reference>
<keyword evidence="3" id="KW-1185">Reference proteome</keyword>
<dbReference type="GeneID" id="10326757"/>
<dbReference type="Proteomes" id="UP000006524">
    <property type="component" value="Segment"/>
</dbReference>
<dbReference type="Pfam" id="PF16243">
    <property type="entry name" value="Sm_like"/>
    <property type="match status" value="1"/>
</dbReference>
<name>E3SJ19_9CAUD</name>
<dbReference type="KEGG" id="vg:10326757"/>
<evidence type="ECO:0000313" key="2">
    <source>
        <dbReference type="EMBL" id="ADO97467.1"/>
    </source>
</evidence>
<evidence type="ECO:0000313" key="3">
    <source>
        <dbReference type="Proteomes" id="UP000006524"/>
    </source>
</evidence>
<dbReference type="OrthoDB" id="14912at10239"/>
<feature type="domain" description="Sm-like" evidence="1">
    <location>
        <begin position="10"/>
        <end position="90"/>
    </location>
</feature>
<dbReference type="InterPro" id="IPR032600">
    <property type="entry name" value="Sm-like_dom"/>
</dbReference>
<sequence length="137" mass="15609">MIEDDFYATVKLKSGEEIFAKVAASDEDDRTLLLVTNPVVVSEIKTKTGSPMGYRVEPWLKTTTDDMFVINIDNVLTMSESSDIEMIMMYQQYVRQSQTGESENNSKINRRMGYLGNVNDTKELLEKIYKSKGTKES</sequence>